<dbReference type="EMBL" id="BOMV01000055">
    <property type="protein sequence ID" value="GIE97221.1"/>
    <property type="molecule type" value="Genomic_DNA"/>
</dbReference>
<organism evidence="2 3">
    <name type="scientific">Paractinoplanes rishiriensis</name>
    <dbReference type="NCBI Taxonomy" id="1050105"/>
    <lineage>
        <taxon>Bacteria</taxon>
        <taxon>Bacillati</taxon>
        <taxon>Actinomycetota</taxon>
        <taxon>Actinomycetes</taxon>
        <taxon>Micromonosporales</taxon>
        <taxon>Micromonosporaceae</taxon>
        <taxon>Paractinoplanes</taxon>
    </lineage>
</organism>
<dbReference type="SUPFAM" id="SSF51905">
    <property type="entry name" value="FAD/NAD(P)-binding domain"/>
    <property type="match status" value="1"/>
</dbReference>
<accession>A0A919MRH8</accession>
<evidence type="ECO:0000259" key="1">
    <source>
        <dbReference type="Pfam" id="PF01266"/>
    </source>
</evidence>
<comment type="caution">
    <text evidence="2">The sequence shown here is derived from an EMBL/GenBank/DDBJ whole genome shotgun (WGS) entry which is preliminary data.</text>
</comment>
<dbReference type="AlphaFoldDB" id="A0A919MRH8"/>
<protein>
    <submittedName>
        <fullName evidence="2">Oxidoreductase</fullName>
    </submittedName>
</protein>
<dbReference type="GO" id="GO:0005737">
    <property type="term" value="C:cytoplasm"/>
    <property type="evidence" value="ECO:0007669"/>
    <property type="project" value="TreeGrafter"/>
</dbReference>
<dbReference type="Gene3D" id="3.30.9.10">
    <property type="entry name" value="D-Amino Acid Oxidase, subunit A, domain 2"/>
    <property type="match status" value="1"/>
</dbReference>
<sequence length="462" mass="50368">MLSALQDAIPEPYWLTQPGAPAPAAPLDGVTTADLAVVGAGYSGLWTALIAKERDPALDVVVIEAGTAGWAASGRNGGFCSASLTHGFENGLSRFPGELDTLLKLGRDNLDEIEATVTRHGIDCDFRRSGELQVATADWQWRDLVESHAAEAARGLDVDLLNQEEVRAEVASPTYLGGVWDRTGCAMVDPARLAWGLRRACLALGVRFYENSPVDRITATRAGLALHTWRGRLTAARVALATGAHGRLLKRLRQFVVPVYDYALMTEPLSDAQLAAIGWQNRQGIGDGGNQFHYYRLTADNRILWGGYDAVYYNGGKIMPEYDQREATFEVLADHFAATFPQLEGLRFSHKWGGVIDCCSRFSAFFGTAHGGRLAYATGYTGLGVGATRFGAKVMLDLLTGRPTDLTSLAMVRRKPVPFPPEPLRSGVIQLTRWSIARADRTQGRRNLWLRTLDTLGLGFDS</sequence>
<dbReference type="InterPro" id="IPR036188">
    <property type="entry name" value="FAD/NAD-bd_sf"/>
</dbReference>
<reference evidence="2" key="1">
    <citation type="submission" date="2021-01" db="EMBL/GenBank/DDBJ databases">
        <title>Whole genome shotgun sequence of Actinoplanes rishiriensis NBRC 108556.</title>
        <authorList>
            <person name="Komaki H."/>
            <person name="Tamura T."/>
        </authorList>
    </citation>
    <scope>NUCLEOTIDE SEQUENCE</scope>
    <source>
        <strain evidence="2">NBRC 108556</strain>
    </source>
</reference>
<dbReference type="InterPro" id="IPR006076">
    <property type="entry name" value="FAD-dep_OxRdtase"/>
</dbReference>
<evidence type="ECO:0000313" key="3">
    <source>
        <dbReference type="Proteomes" id="UP000636960"/>
    </source>
</evidence>
<keyword evidence="3" id="KW-1185">Reference proteome</keyword>
<dbReference type="Gene3D" id="3.50.50.60">
    <property type="entry name" value="FAD/NAD(P)-binding domain"/>
    <property type="match status" value="1"/>
</dbReference>
<dbReference type="PANTHER" id="PTHR13847:SF281">
    <property type="entry name" value="FAD DEPENDENT OXIDOREDUCTASE DOMAIN-CONTAINING PROTEIN"/>
    <property type="match status" value="1"/>
</dbReference>
<dbReference type="RefSeq" id="WP_203783966.1">
    <property type="nucleotide sequence ID" value="NZ_BOMV01000055.1"/>
</dbReference>
<feature type="domain" description="FAD dependent oxidoreductase" evidence="1">
    <location>
        <begin position="34"/>
        <end position="397"/>
    </location>
</feature>
<proteinExistence type="predicted"/>
<gene>
    <name evidence="2" type="ORF">Ari01nite_46860</name>
</gene>
<dbReference type="Pfam" id="PF01266">
    <property type="entry name" value="DAO"/>
    <property type="match status" value="1"/>
</dbReference>
<name>A0A919MRH8_9ACTN</name>
<evidence type="ECO:0000313" key="2">
    <source>
        <dbReference type="EMBL" id="GIE97221.1"/>
    </source>
</evidence>
<dbReference type="Proteomes" id="UP000636960">
    <property type="component" value="Unassembled WGS sequence"/>
</dbReference>
<dbReference type="PANTHER" id="PTHR13847">
    <property type="entry name" value="SARCOSINE DEHYDROGENASE-RELATED"/>
    <property type="match status" value="1"/>
</dbReference>